<evidence type="ECO:0000313" key="1">
    <source>
        <dbReference type="EMBL" id="OXM47499.1"/>
    </source>
</evidence>
<dbReference type="Proteomes" id="UP000215563">
    <property type="component" value="Unassembled WGS sequence"/>
</dbReference>
<proteinExistence type="predicted"/>
<dbReference type="AlphaFoldDB" id="A0A229RLY5"/>
<comment type="caution">
    <text evidence="1">The sequence shown here is derived from an EMBL/GenBank/DDBJ whole genome shotgun (WGS) entry which is preliminary data.</text>
</comment>
<protein>
    <recommendedName>
        <fullName evidence="3">Amidoligase enzyme</fullName>
    </recommendedName>
</protein>
<dbReference type="EMBL" id="NMQU01000074">
    <property type="protein sequence ID" value="OXM47499.1"/>
    <property type="molecule type" value="Genomic_DNA"/>
</dbReference>
<reference evidence="1 2" key="1">
    <citation type="submission" date="2017-07" db="EMBL/GenBank/DDBJ databases">
        <title>Amycolatopsis alba DSM 44262 Genome sequencing and assembly.</title>
        <authorList>
            <person name="Kaur N."/>
            <person name="Mayilraj S."/>
        </authorList>
    </citation>
    <scope>NUCLEOTIDE SEQUENCE [LARGE SCALE GENOMIC DNA]</scope>
    <source>
        <strain evidence="1 2">DSM 44262</strain>
    </source>
</reference>
<accession>A0A229RLY5</accession>
<organism evidence="1 2">
    <name type="scientific">Amycolatopsis alba DSM 44262</name>
    <dbReference type="NCBI Taxonomy" id="1125972"/>
    <lineage>
        <taxon>Bacteria</taxon>
        <taxon>Bacillati</taxon>
        <taxon>Actinomycetota</taxon>
        <taxon>Actinomycetes</taxon>
        <taxon>Pseudonocardiales</taxon>
        <taxon>Pseudonocardiaceae</taxon>
        <taxon>Amycolatopsis</taxon>
    </lineage>
</organism>
<keyword evidence="2" id="KW-1185">Reference proteome</keyword>
<evidence type="ECO:0000313" key="2">
    <source>
        <dbReference type="Proteomes" id="UP000215563"/>
    </source>
</evidence>
<evidence type="ECO:0008006" key="3">
    <source>
        <dbReference type="Google" id="ProtNLM"/>
    </source>
</evidence>
<name>A0A229RLY5_AMYAL</name>
<gene>
    <name evidence="1" type="ORF">CFP75_23735</name>
</gene>
<sequence>MDRYHLCDDCNLFDEYNTAVENSDSTHAFCYSCALEHGYYECLTCERLIYHGDYCINHIDRAGYYAIHDYYFKPEPIFHGIGPRYLGMELEINVPRGQLTDCVDDATNALGELGYLKEDGSIARGFELVTHPMSYLWALDSFPWHLLDDLQAKGCTGDGIGMHVHISRAAFADSFHVYRWMKFVYRNASDVQLLARRHSSYAAFNDYERVMVKETCKGERNPPRSLAINTQPEDTLELRVFASSLDIGQVQAALAFADASVSYTRDLTISDLAQRGGWNWDSFTRWLLTHPKYSPLTRELESLACAC</sequence>